<keyword evidence="7 15" id="KW-0812">Transmembrane</keyword>
<dbReference type="AlphaFoldDB" id="A0A8C3AE52"/>
<evidence type="ECO:0000256" key="14">
    <source>
        <dbReference type="ARBA" id="ARBA00046516"/>
    </source>
</evidence>
<dbReference type="PIRSF" id="PIRSF004557">
    <property type="entry name" value="SecY"/>
    <property type="match status" value="1"/>
</dbReference>
<comment type="subunit">
    <text evidence="14">The SEC61 channel-forming translocon complex consists of channel-forming core components SEC61A1, SEC61B and SEC61G and different auxiliary components such as SEC62 and SEC63. The SEC61 channel associates with the multi-pass translocon (MPT) complex.</text>
</comment>
<feature type="domain" description="Translocon Sec61/SecY plug" evidence="18">
    <location>
        <begin position="37"/>
        <end position="71"/>
    </location>
</feature>
<feature type="transmembrane region" description="Helical" evidence="17">
    <location>
        <begin position="71"/>
        <end position="94"/>
    </location>
</feature>
<dbReference type="PANTHER" id="PTHR10906">
    <property type="entry name" value="SECY/SEC61-ALPHA FAMILY MEMBER"/>
    <property type="match status" value="1"/>
</dbReference>
<dbReference type="Pfam" id="PF00344">
    <property type="entry name" value="SecY"/>
    <property type="match status" value="1"/>
</dbReference>
<keyword evidence="12 17" id="KW-0472">Membrane</keyword>
<dbReference type="InterPro" id="IPR023201">
    <property type="entry name" value="SecY_dom_sf"/>
</dbReference>
<dbReference type="PROSITE" id="PS00755">
    <property type="entry name" value="SECY_1"/>
    <property type="match status" value="1"/>
</dbReference>
<keyword evidence="20" id="KW-1185">Reference proteome</keyword>
<keyword evidence="9 15" id="KW-0653">Protein transport</keyword>
<keyword evidence="6" id="KW-0217">Developmental protein</keyword>
<evidence type="ECO:0000259" key="18">
    <source>
        <dbReference type="Pfam" id="PF10559"/>
    </source>
</evidence>
<dbReference type="Ensembl" id="ENSCLMT00005042104.1">
    <property type="protein sequence ID" value="ENSCLMP00005040600.1"/>
    <property type="gene ID" value="ENSCLMG00005018984.1"/>
</dbReference>
<evidence type="ECO:0000256" key="3">
    <source>
        <dbReference type="ARBA" id="ARBA00014282"/>
    </source>
</evidence>
<evidence type="ECO:0000256" key="15">
    <source>
        <dbReference type="RuleBase" id="RU003484"/>
    </source>
</evidence>
<protein>
    <recommendedName>
        <fullName evidence="3">Protein transport protein SEC61 subunit alpha</fullName>
    </recommendedName>
    <alternativeName>
        <fullName evidence="4">Protein transport protein Sec61 subunit alpha</fullName>
    </alternativeName>
</protein>
<sequence length="413" mass="45034">MFLEVIKPFCAVLPEIQKPERKIQFREKVLWTAITLFIFLVCCQIPLFGIMSSDSADPFYWMRVILASNRGTLMELGISPIVTSGLIMQLLAGAKIIEVGDTPKDRALFNGAQKLFGMIITIGQAIVYVMTGMYGDPSEMGAGICLLIIIQLFVAGLIVLLLDELLQKGYGLGSGISLFIATNICETIVWKAFSPTTVNTGRGTEFEGAIIALFHLLATRTDKVLDLPIKSARYRGQYNTYPIKLGNFLVNLLGTWSVSIEWDATSGGPARAYPVAGLCYYLSPPESFGSVLDDPVHAAIYIVFMLGSCAFFSKTWIEVSGSSAKDVAKQLKEQQMVMRGHRETSMVHELNRYIPTAAAFGGLCIGGLSVMADFLGAIGSGTGILLAVTIIYQYFEIFVKEQSEVGSMGALLF</sequence>
<feature type="transmembrane region" description="Helical" evidence="17">
    <location>
        <begin position="169"/>
        <end position="190"/>
    </location>
</feature>
<evidence type="ECO:0000256" key="11">
    <source>
        <dbReference type="ARBA" id="ARBA00023010"/>
    </source>
</evidence>
<dbReference type="GO" id="GO:0015031">
    <property type="term" value="P:protein transport"/>
    <property type="evidence" value="ECO:0007669"/>
    <property type="project" value="UniProtKB-KW"/>
</dbReference>
<evidence type="ECO:0000256" key="8">
    <source>
        <dbReference type="ARBA" id="ARBA00022824"/>
    </source>
</evidence>
<organism evidence="19 20">
    <name type="scientific">Cyclopterus lumpus</name>
    <name type="common">Lumpsucker</name>
    <dbReference type="NCBI Taxonomy" id="8103"/>
    <lineage>
        <taxon>Eukaryota</taxon>
        <taxon>Metazoa</taxon>
        <taxon>Chordata</taxon>
        <taxon>Craniata</taxon>
        <taxon>Vertebrata</taxon>
        <taxon>Euteleostomi</taxon>
        <taxon>Actinopterygii</taxon>
        <taxon>Neopterygii</taxon>
        <taxon>Teleostei</taxon>
        <taxon>Neoteleostei</taxon>
        <taxon>Acanthomorphata</taxon>
        <taxon>Eupercaria</taxon>
        <taxon>Perciformes</taxon>
        <taxon>Cottioidei</taxon>
        <taxon>Cottales</taxon>
        <taxon>Cyclopteridae</taxon>
        <taxon>Cyclopterus</taxon>
    </lineage>
</organism>
<dbReference type="NCBIfam" id="TIGR00967">
    <property type="entry name" value="3a0501s007"/>
    <property type="match status" value="1"/>
</dbReference>
<gene>
    <name evidence="19" type="primary">LOC117731163</name>
</gene>
<dbReference type="GO" id="GO:0005789">
    <property type="term" value="C:endoplasmic reticulum membrane"/>
    <property type="evidence" value="ECO:0007669"/>
    <property type="project" value="UniProtKB-SubCell"/>
</dbReference>
<comment type="subcellular location">
    <subcellularLocation>
        <location evidence="1">Endoplasmic reticulum membrane</location>
        <topology evidence="1">Multi-pass membrane protein</topology>
    </subcellularLocation>
    <subcellularLocation>
        <location evidence="15">Membrane</location>
        <topology evidence="15">Multi-pass membrane protein</topology>
    </subcellularLocation>
</comment>
<feature type="transmembrane region" description="Helical" evidence="17">
    <location>
        <begin position="29"/>
        <end position="51"/>
    </location>
</feature>
<dbReference type="InterPro" id="IPR030659">
    <property type="entry name" value="SecY_CS"/>
</dbReference>
<evidence type="ECO:0000313" key="19">
    <source>
        <dbReference type="Ensembl" id="ENSCLMP00005040600.1"/>
    </source>
</evidence>
<keyword evidence="10 17" id="KW-1133">Transmembrane helix</keyword>
<keyword evidence="11 15" id="KW-0811">Translocation</keyword>
<evidence type="ECO:0000256" key="1">
    <source>
        <dbReference type="ARBA" id="ARBA00004477"/>
    </source>
</evidence>
<reference evidence="19" key="1">
    <citation type="submission" date="2025-08" db="UniProtKB">
        <authorList>
            <consortium name="Ensembl"/>
        </authorList>
    </citation>
    <scope>IDENTIFICATION</scope>
</reference>
<evidence type="ECO:0000256" key="6">
    <source>
        <dbReference type="ARBA" id="ARBA00022473"/>
    </source>
</evidence>
<accession>A0A8C3AE52</accession>
<evidence type="ECO:0000256" key="5">
    <source>
        <dbReference type="ARBA" id="ARBA00022448"/>
    </source>
</evidence>
<evidence type="ECO:0000256" key="12">
    <source>
        <dbReference type="ARBA" id="ARBA00023136"/>
    </source>
</evidence>
<keyword evidence="5 15" id="KW-0813">Transport</keyword>
<evidence type="ECO:0000256" key="13">
    <source>
        <dbReference type="ARBA" id="ARBA00034676"/>
    </source>
</evidence>
<dbReference type="FunFam" id="1.10.3370.10:FF:000006">
    <property type="entry name" value="Sec61 translocon alpha 2 subunit"/>
    <property type="match status" value="1"/>
</dbReference>
<evidence type="ECO:0000256" key="4">
    <source>
        <dbReference type="ARBA" id="ARBA00019838"/>
    </source>
</evidence>
<evidence type="ECO:0000256" key="17">
    <source>
        <dbReference type="SAM" id="Phobius"/>
    </source>
</evidence>
<reference evidence="19" key="2">
    <citation type="submission" date="2025-09" db="UniProtKB">
        <authorList>
            <consortium name="Ensembl"/>
        </authorList>
    </citation>
    <scope>IDENTIFICATION</scope>
</reference>
<feature type="transmembrane region" description="Helical" evidence="17">
    <location>
        <begin position="298"/>
        <end position="317"/>
    </location>
</feature>
<dbReference type="SUPFAM" id="SSF103491">
    <property type="entry name" value="Preprotein translocase SecY subunit"/>
    <property type="match status" value="1"/>
</dbReference>
<evidence type="ECO:0000256" key="10">
    <source>
        <dbReference type="ARBA" id="ARBA00022989"/>
    </source>
</evidence>
<keyword evidence="8" id="KW-0256">Endoplasmic reticulum</keyword>
<dbReference type="Proteomes" id="UP000694565">
    <property type="component" value="Unplaced"/>
</dbReference>
<feature type="transmembrane region" description="Helical" evidence="17">
    <location>
        <begin position="115"/>
        <end position="134"/>
    </location>
</feature>
<comment type="function">
    <text evidence="13">Component of SEC61 channel-forming translocon complex that mediates transport of signal peptide-containing precursor polypeptides across the endoplasmic reticulum (ER). Forms a ribosome receptor and a gated pore in the ER membrane, both functions required for cotranslational translocation of nascent polypeptides. May cooperate with auxiliary protein SEC62, SEC63 and HSPA5/BiP to enable post-translational transport of small presecretory proteins. The SEC61 channel is also involved in ER membrane insertion of transmembrane proteins: it mediates membrane insertion of the first few transmembrane segments of proteins, while insertion of subsequent transmembrane regions of multi-pass membrane proteins is mediated by the multi-pass translocon (MPT) complex.</text>
</comment>
<comment type="similarity">
    <text evidence="2 16">Belongs to the SecY/SEC61-alpha family.</text>
</comment>
<dbReference type="InterPro" id="IPR002208">
    <property type="entry name" value="SecY/SEC61-alpha"/>
</dbReference>
<feature type="transmembrane region" description="Helical" evidence="17">
    <location>
        <begin position="374"/>
        <end position="395"/>
    </location>
</feature>
<dbReference type="Pfam" id="PF10559">
    <property type="entry name" value="Plug_translocon"/>
    <property type="match status" value="1"/>
</dbReference>
<evidence type="ECO:0000256" key="16">
    <source>
        <dbReference type="RuleBase" id="RU004349"/>
    </source>
</evidence>
<dbReference type="PROSITE" id="PS00756">
    <property type="entry name" value="SECY_2"/>
    <property type="match status" value="1"/>
</dbReference>
<dbReference type="Gene3D" id="1.10.3370.10">
    <property type="entry name" value="SecY subunit domain"/>
    <property type="match status" value="1"/>
</dbReference>
<feature type="transmembrane region" description="Helical" evidence="17">
    <location>
        <begin position="350"/>
        <end position="368"/>
    </location>
</feature>
<evidence type="ECO:0000256" key="2">
    <source>
        <dbReference type="ARBA" id="ARBA00005751"/>
    </source>
</evidence>
<dbReference type="GeneTree" id="ENSGT00390000003721"/>
<proteinExistence type="inferred from homology"/>
<evidence type="ECO:0000256" key="7">
    <source>
        <dbReference type="ARBA" id="ARBA00022692"/>
    </source>
</evidence>
<evidence type="ECO:0000256" key="9">
    <source>
        <dbReference type="ARBA" id="ARBA00022927"/>
    </source>
</evidence>
<dbReference type="InterPro" id="IPR019561">
    <property type="entry name" value="Translocon_Sec61/SecY_plug_dom"/>
</dbReference>
<name>A0A8C3AE52_CYCLU</name>
<feature type="transmembrane region" description="Helical" evidence="17">
    <location>
        <begin position="140"/>
        <end position="162"/>
    </location>
</feature>
<evidence type="ECO:0000313" key="20">
    <source>
        <dbReference type="Proteomes" id="UP000694565"/>
    </source>
</evidence>